<dbReference type="EMBL" id="MCGE01000003">
    <property type="protein sequence ID" value="ORZ23572.1"/>
    <property type="molecule type" value="Genomic_DNA"/>
</dbReference>
<evidence type="ECO:0000313" key="2">
    <source>
        <dbReference type="Proteomes" id="UP000193560"/>
    </source>
</evidence>
<evidence type="ECO:0000313" key="1">
    <source>
        <dbReference type="EMBL" id="ORZ23572.1"/>
    </source>
</evidence>
<dbReference type="Proteomes" id="UP000193560">
    <property type="component" value="Unassembled WGS sequence"/>
</dbReference>
<dbReference type="AlphaFoldDB" id="A0A1X2IX16"/>
<name>A0A1X2IX16_9FUNG</name>
<proteinExistence type="predicted"/>
<accession>A0A1X2IX16</accession>
<sequence>MKTPKLRANLNSNCYKSMCSKNGNEFIPPLYLNRSLLDSERYCHFDNLLFQ</sequence>
<keyword evidence="2" id="KW-1185">Reference proteome</keyword>
<gene>
    <name evidence="1" type="ORF">BCR42DRAFT_405040</name>
</gene>
<organism evidence="1 2">
    <name type="scientific">Absidia repens</name>
    <dbReference type="NCBI Taxonomy" id="90262"/>
    <lineage>
        <taxon>Eukaryota</taxon>
        <taxon>Fungi</taxon>
        <taxon>Fungi incertae sedis</taxon>
        <taxon>Mucoromycota</taxon>
        <taxon>Mucoromycotina</taxon>
        <taxon>Mucoromycetes</taxon>
        <taxon>Mucorales</taxon>
        <taxon>Cunninghamellaceae</taxon>
        <taxon>Absidia</taxon>
    </lineage>
</organism>
<reference evidence="1 2" key="1">
    <citation type="submission" date="2016-07" db="EMBL/GenBank/DDBJ databases">
        <title>Pervasive Adenine N6-methylation of Active Genes in Fungi.</title>
        <authorList>
            <consortium name="DOE Joint Genome Institute"/>
            <person name="Mondo S.J."/>
            <person name="Dannebaum R.O."/>
            <person name="Kuo R.C."/>
            <person name="Labutti K."/>
            <person name="Haridas S."/>
            <person name="Kuo A."/>
            <person name="Salamov A."/>
            <person name="Ahrendt S.R."/>
            <person name="Lipzen A."/>
            <person name="Sullivan W."/>
            <person name="Andreopoulos W.B."/>
            <person name="Clum A."/>
            <person name="Lindquist E."/>
            <person name="Daum C."/>
            <person name="Ramamoorthy G.K."/>
            <person name="Gryganskyi A."/>
            <person name="Culley D."/>
            <person name="Magnuson J.K."/>
            <person name="James T.Y."/>
            <person name="O'Malley M.A."/>
            <person name="Stajich J.E."/>
            <person name="Spatafora J.W."/>
            <person name="Visel A."/>
            <person name="Grigoriev I.V."/>
        </authorList>
    </citation>
    <scope>NUCLEOTIDE SEQUENCE [LARGE SCALE GENOMIC DNA]</scope>
    <source>
        <strain evidence="1 2">NRRL 1336</strain>
    </source>
</reference>
<comment type="caution">
    <text evidence="1">The sequence shown here is derived from an EMBL/GenBank/DDBJ whole genome shotgun (WGS) entry which is preliminary data.</text>
</comment>
<protein>
    <submittedName>
        <fullName evidence="1">Uncharacterized protein</fullName>
    </submittedName>
</protein>